<dbReference type="Pfam" id="PF00496">
    <property type="entry name" value="SBP_bac_5"/>
    <property type="match status" value="1"/>
</dbReference>
<dbReference type="PANTHER" id="PTHR30290:SF9">
    <property type="entry name" value="OLIGOPEPTIDE-BINDING PROTEIN APPA"/>
    <property type="match status" value="1"/>
</dbReference>
<dbReference type="PANTHER" id="PTHR30290">
    <property type="entry name" value="PERIPLASMIC BINDING COMPONENT OF ABC TRANSPORTER"/>
    <property type="match status" value="1"/>
</dbReference>
<accession>A0ABV4BNT0</accession>
<dbReference type="SUPFAM" id="SSF53850">
    <property type="entry name" value="Periplasmic binding protein-like II"/>
    <property type="match status" value="1"/>
</dbReference>
<dbReference type="Gene3D" id="3.10.105.10">
    <property type="entry name" value="Dipeptide-binding Protein, Domain 3"/>
    <property type="match status" value="1"/>
</dbReference>
<feature type="transmembrane region" description="Helical" evidence="4">
    <location>
        <begin position="5"/>
        <end position="26"/>
    </location>
</feature>
<keyword evidence="3" id="KW-0732">Signal</keyword>
<evidence type="ECO:0000259" key="5">
    <source>
        <dbReference type="Pfam" id="PF00496"/>
    </source>
</evidence>
<name>A0ABV4BNT0_9CLOT</name>
<dbReference type="RefSeq" id="WP_369703629.1">
    <property type="nucleotide sequence ID" value="NZ_JBGEWD010000004.1"/>
</dbReference>
<dbReference type="PIRSF" id="PIRSF002741">
    <property type="entry name" value="MppA"/>
    <property type="match status" value="1"/>
</dbReference>
<comment type="similarity">
    <text evidence="1">Belongs to the bacterial solute-binding protein 5 family.</text>
</comment>
<feature type="domain" description="Solute-binding protein family 5" evidence="5">
    <location>
        <begin position="83"/>
        <end position="457"/>
    </location>
</feature>
<keyword evidence="7" id="KW-1185">Reference proteome</keyword>
<protein>
    <submittedName>
        <fullName evidence="6">Peptide ABC transporter substrate-binding protein</fullName>
    </submittedName>
</protein>
<sequence>MKKLIYIISIILIISIISITLIGGSLQKKVQETESNDYKNSLVYNLGELPKDLVMLDSDNVRQKDILANTFEGLVGSDENGRIIPALAESWNVDESGTSYTFKIRKNAKWSNGSDITAYDFVNFFSDILNVDMNNIYAQQLNCIFGAEKYRQGKCEFKDVAINAMDSKTLCMRLNYPCNYLLNILAQPIYSLRNIDYKLVNWKKDYKSILYSGNFTIDNISSDGDITLKKNSNYWNKSQIKSSKIILTCLKTSESALAAFEDYRINVFTNPPLGEIKNIKNKVNYITVPKLEGTGIAFNMKKENIVSSVEFRNFVSMVIDRKNIVENILRGTAASATSYVPNYVSDGLNGNFINKVYFQNTAQTESAADMIKGLNYSKGEGPLNLIYVDTVENKKVCQDIAQRIKKAAGITVDCQGYELSQFNEQLKKGSYDMAEINYKGDYDYPSAFLDMWKSSSSYNLYGYKNLQIDNKLMNAVFEKDGTQKIEIFRDIENTLAQDMPMVPLYFNDTVIISKTYVTGIYTNKMGNIKLDRAYLTH</sequence>
<keyword evidence="4" id="KW-0812">Transmembrane</keyword>
<dbReference type="InterPro" id="IPR000914">
    <property type="entry name" value="SBP_5_dom"/>
</dbReference>
<evidence type="ECO:0000313" key="7">
    <source>
        <dbReference type="Proteomes" id="UP001564657"/>
    </source>
</evidence>
<evidence type="ECO:0000256" key="4">
    <source>
        <dbReference type="SAM" id="Phobius"/>
    </source>
</evidence>
<gene>
    <name evidence="6" type="ORF">AB8U03_05965</name>
</gene>
<dbReference type="InterPro" id="IPR030678">
    <property type="entry name" value="Peptide/Ni-bd"/>
</dbReference>
<dbReference type="EMBL" id="JBGEWD010000004">
    <property type="protein sequence ID" value="MEY7999742.1"/>
    <property type="molecule type" value="Genomic_DNA"/>
</dbReference>
<proteinExistence type="inferred from homology"/>
<dbReference type="Gene3D" id="3.40.190.10">
    <property type="entry name" value="Periplasmic binding protein-like II"/>
    <property type="match status" value="1"/>
</dbReference>
<dbReference type="Gene3D" id="3.90.76.10">
    <property type="entry name" value="Dipeptide-binding Protein, Domain 1"/>
    <property type="match status" value="1"/>
</dbReference>
<evidence type="ECO:0000256" key="1">
    <source>
        <dbReference type="ARBA" id="ARBA00005695"/>
    </source>
</evidence>
<keyword evidence="4" id="KW-0472">Membrane</keyword>
<organism evidence="6 7">
    <name type="scientific">Clostridium moutaii</name>
    <dbReference type="NCBI Taxonomy" id="3240932"/>
    <lineage>
        <taxon>Bacteria</taxon>
        <taxon>Bacillati</taxon>
        <taxon>Bacillota</taxon>
        <taxon>Clostridia</taxon>
        <taxon>Eubacteriales</taxon>
        <taxon>Clostridiaceae</taxon>
        <taxon>Clostridium</taxon>
    </lineage>
</organism>
<reference evidence="6 7" key="1">
    <citation type="submission" date="2024-08" db="EMBL/GenBank/DDBJ databases">
        <title>Clostridium lapicellarii sp. nov., and Clostridium renhuaiense sp. nov., two species isolated from the mud in a fermentation cellar used for producing sauce-flavour Chinese liquors.</title>
        <authorList>
            <person name="Yang F."/>
            <person name="Wang H."/>
            <person name="Chen L.Q."/>
            <person name="Zhou N."/>
            <person name="Lu J.J."/>
            <person name="Pu X.X."/>
            <person name="Wan B."/>
            <person name="Wang L."/>
            <person name="Liu S.J."/>
        </authorList>
    </citation>
    <scope>NUCLEOTIDE SEQUENCE [LARGE SCALE GENOMIC DNA]</scope>
    <source>
        <strain evidence="6 7">MT-5</strain>
    </source>
</reference>
<keyword evidence="4" id="KW-1133">Transmembrane helix</keyword>
<evidence type="ECO:0000256" key="3">
    <source>
        <dbReference type="ARBA" id="ARBA00022729"/>
    </source>
</evidence>
<evidence type="ECO:0000313" key="6">
    <source>
        <dbReference type="EMBL" id="MEY7999742.1"/>
    </source>
</evidence>
<dbReference type="CDD" id="cd08504">
    <property type="entry name" value="PBP2_OppA"/>
    <property type="match status" value="1"/>
</dbReference>
<keyword evidence="2" id="KW-0813">Transport</keyword>
<evidence type="ECO:0000256" key="2">
    <source>
        <dbReference type="ARBA" id="ARBA00022448"/>
    </source>
</evidence>
<comment type="caution">
    <text evidence="6">The sequence shown here is derived from an EMBL/GenBank/DDBJ whole genome shotgun (WGS) entry which is preliminary data.</text>
</comment>
<dbReference type="InterPro" id="IPR039424">
    <property type="entry name" value="SBP_5"/>
</dbReference>
<dbReference type="Proteomes" id="UP001564657">
    <property type="component" value="Unassembled WGS sequence"/>
</dbReference>